<evidence type="ECO:0000313" key="5">
    <source>
        <dbReference type="EMBL" id="KAK7729202.1"/>
    </source>
</evidence>
<dbReference type="SUPFAM" id="SSF51905">
    <property type="entry name" value="FAD/NAD(P)-binding domain"/>
    <property type="match status" value="1"/>
</dbReference>
<comment type="caution">
    <text evidence="5">The sequence shown here is derived from an EMBL/GenBank/DDBJ whole genome shotgun (WGS) entry which is preliminary data.</text>
</comment>
<feature type="domain" description="Glucose-methanol-choline oxidoreductase N-terminal" evidence="3">
    <location>
        <begin position="25"/>
        <end position="48"/>
    </location>
</feature>
<name>A0ABR1P8K1_DIAER</name>
<proteinExistence type="inferred from homology"/>
<evidence type="ECO:0000259" key="4">
    <source>
        <dbReference type="PROSITE" id="PS00624"/>
    </source>
</evidence>
<reference evidence="5 6" key="1">
    <citation type="submission" date="2024-02" db="EMBL/GenBank/DDBJ databases">
        <title>De novo assembly and annotation of 12 fungi associated with fruit tree decline syndrome in Ontario, Canada.</title>
        <authorList>
            <person name="Sulman M."/>
            <person name="Ellouze W."/>
            <person name="Ilyukhin E."/>
        </authorList>
    </citation>
    <scope>NUCLEOTIDE SEQUENCE [LARGE SCALE GENOMIC DNA]</scope>
    <source>
        <strain evidence="5 6">M169</strain>
    </source>
</reference>
<protein>
    <recommendedName>
        <fullName evidence="3 4">Glucose-methanol-choline oxidoreductase N-terminal domain-containing protein</fullName>
    </recommendedName>
</protein>
<keyword evidence="6" id="KW-1185">Reference proteome</keyword>
<dbReference type="PANTHER" id="PTHR11552">
    <property type="entry name" value="GLUCOSE-METHANOL-CHOLINE GMC OXIDOREDUCTASE"/>
    <property type="match status" value="1"/>
</dbReference>
<dbReference type="InterPro" id="IPR000172">
    <property type="entry name" value="GMC_OxRdtase_N"/>
</dbReference>
<dbReference type="EMBL" id="JAKNSF020000030">
    <property type="protein sequence ID" value="KAK7729202.1"/>
    <property type="molecule type" value="Genomic_DNA"/>
</dbReference>
<dbReference type="InterPro" id="IPR012132">
    <property type="entry name" value="GMC_OxRdtase"/>
</dbReference>
<evidence type="ECO:0000256" key="2">
    <source>
        <dbReference type="RuleBase" id="RU003968"/>
    </source>
</evidence>
<dbReference type="Proteomes" id="UP001430848">
    <property type="component" value="Unassembled WGS sequence"/>
</dbReference>
<sequence length="537" mass="58124">MGGAFVYSQPIPTLNNRTPRPFMVGKTLGGSSAINGQVFDRASRHDYDMWASYAGADGWDWEGLKPYFQKSVTFVEPTAEEVEQYGYTWDIEAAYGGSTPVNSSFPPFQWPTTGISRQAWQEVGLEVKKECAGGDKAGLCWVPTSQTPWDASRSHAGIGHYELIKSRPNLHIITNHKVTRVVYSGDDLTDQVPVVEIKSLNESSVYNVSAKAEVIVSAGAVHTPQVLQRSGLGPATLLEEAGIDVVLELPGVGYNFQDHTAAQFAVNVTKDLQPNENELSSNQTFLQDSLAQYALRPAQGPYTQGVASTAAFPSLNVITDEYKALAAAVRGQIANGSAAQYLPPGTPETVVTGYYKQLAYIADAMENTDQPFMEGWTSGVPQYGTLLHPLSRGSILLNISDIDGEPIINFNTASNPLDLDIIATFVPFFRKLWATDAFRDLGIVETSPGAGVTDTEDLKRWLVDEALQQSDYHPCCTASMAALEDGGVVGADLRVHGLRRLRVADLSVAPLELGTHTQSTAYAIGEKAADLIIADWS</sequence>
<organism evidence="5 6">
    <name type="scientific">Diaporthe eres</name>
    <name type="common">Phomopsis oblonga</name>
    <dbReference type="NCBI Taxonomy" id="83184"/>
    <lineage>
        <taxon>Eukaryota</taxon>
        <taxon>Fungi</taxon>
        <taxon>Dikarya</taxon>
        <taxon>Ascomycota</taxon>
        <taxon>Pezizomycotina</taxon>
        <taxon>Sordariomycetes</taxon>
        <taxon>Sordariomycetidae</taxon>
        <taxon>Diaporthales</taxon>
        <taxon>Diaporthaceae</taxon>
        <taxon>Diaporthe</taxon>
        <taxon>Diaporthe eres species complex</taxon>
    </lineage>
</organism>
<gene>
    <name evidence="5" type="ORF">SLS63_006331</name>
</gene>
<accession>A0ABR1P8K1</accession>
<evidence type="ECO:0000256" key="1">
    <source>
        <dbReference type="ARBA" id="ARBA00010790"/>
    </source>
</evidence>
<dbReference type="SUPFAM" id="SSF54373">
    <property type="entry name" value="FAD-linked reductases, C-terminal domain"/>
    <property type="match status" value="1"/>
</dbReference>
<dbReference type="InterPro" id="IPR007867">
    <property type="entry name" value="GMC_OxRtase_C"/>
</dbReference>
<comment type="similarity">
    <text evidence="1 2">Belongs to the GMC oxidoreductase family.</text>
</comment>
<dbReference type="Pfam" id="PF00732">
    <property type="entry name" value="GMC_oxred_N"/>
    <property type="match status" value="1"/>
</dbReference>
<keyword evidence="2" id="KW-0285">Flavoprotein</keyword>
<dbReference type="PROSITE" id="PS00623">
    <property type="entry name" value="GMC_OXRED_1"/>
    <property type="match status" value="1"/>
</dbReference>
<dbReference type="PIRSF" id="PIRSF000137">
    <property type="entry name" value="Alcohol_oxidase"/>
    <property type="match status" value="1"/>
</dbReference>
<dbReference type="PANTHER" id="PTHR11552:SF115">
    <property type="entry name" value="DEHYDROGENASE XPTC-RELATED"/>
    <property type="match status" value="1"/>
</dbReference>
<evidence type="ECO:0000313" key="6">
    <source>
        <dbReference type="Proteomes" id="UP001430848"/>
    </source>
</evidence>
<dbReference type="Pfam" id="PF05199">
    <property type="entry name" value="GMC_oxred_C"/>
    <property type="match status" value="1"/>
</dbReference>
<evidence type="ECO:0000259" key="3">
    <source>
        <dbReference type="PROSITE" id="PS00623"/>
    </source>
</evidence>
<keyword evidence="2" id="KW-0274">FAD</keyword>
<dbReference type="PROSITE" id="PS00624">
    <property type="entry name" value="GMC_OXRED_2"/>
    <property type="match status" value="1"/>
</dbReference>
<dbReference type="InterPro" id="IPR036188">
    <property type="entry name" value="FAD/NAD-bd_sf"/>
</dbReference>
<dbReference type="Gene3D" id="3.30.560.10">
    <property type="entry name" value="Glucose Oxidase, domain 3"/>
    <property type="match status" value="1"/>
</dbReference>
<feature type="domain" description="Glucose-methanol-choline oxidoreductase N-terminal" evidence="4">
    <location>
        <begin position="219"/>
        <end position="233"/>
    </location>
</feature>
<dbReference type="Gene3D" id="3.50.50.60">
    <property type="entry name" value="FAD/NAD(P)-binding domain"/>
    <property type="match status" value="1"/>
</dbReference>